<evidence type="ECO:0000313" key="2">
    <source>
        <dbReference type="EMBL" id="AKQ68393.1"/>
    </source>
</evidence>
<proteinExistence type="predicted"/>
<keyword evidence="3" id="KW-1185">Reference proteome</keyword>
<evidence type="ECO:0000256" key="1">
    <source>
        <dbReference type="SAM" id="Phobius"/>
    </source>
</evidence>
<sequence length="81" mass="8359">MTWLLAAVLGAPLAALLVSMALPKLVPASSDVRYLVACIAVIPLMAAAPCAVLLARTESRAWAGIGVTSVAALLVLWRAFT</sequence>
<evidence type="ECO:0000313" key="3">
    <source>
        <dbReference type="Proteomes" id="UP000009026"/>
    </source>
</evidence>
<dbReference type="Proteomes" id="UP000009026">
    <property type="component" value="Chromosome"/>
</dbReference>
<dbReference type="EMBL" id="CP012109">
    <property type="protein sequence ID" value="AKQ68393.1"/>
    <property type="molecule type" value="Genomic_DNA"/>
</dbReference>
<dbReference type="STRING" id="1297742.A176_005305"/>
<keyword evidence="1" id="KW-1133">Transmembrane helix</keyword>
<accession>A0A0H4X3C6</accession>
<keyword evidence="1" id="KW-0812">Transmembrane</keyword>
<keyword evidence="1" id="KW-0472">Membrane</keyword>
<protein>
    <submittedName>
        <fullName evidence="2">Uncharacterized protein</fullName>
    </submittedName>
</protein>
<dbReference type="KEGG" id="mym:A176_005305"/>
<feature type="transmembrane region" description="Helical" evidence="1">
    <location>
        <begin position="33"/>
        <end position="54"/>
    </location>
</feature>
<gene>
    <name evidence="2" type="ORF">A176_005305</name>
</gene>
<dbReference type="PATRIC" id="fig|1297742.4.peg.5390"/>
<name>A0A0H4X3C6_9BACT</name>
<feature type="transmembrane region" description="Helical" evidence="1">
    <location>
        <begin position="61"/>
        <end position="80"/>
    </location>
</feature>
<reference evidence="2 3" key="1">
    <citation type="journal article" date="2016" name="PLoS ONE">
        <title>Complete Genome Sequence and Comparative Genomics of a Novel Myxobacterium Myxococcus hansupus.</title>
        <authorList>
            <person name="Sharma G."/>
            <person name="Narwani T."/>
            <person name="Subramanian S."/>
        </authorList>
    </citation>
    <scope>NUCLEOTIDE SEQUENCE [LARGE SCALE GENOMIC DNA]</scope>
    <source>
        <strain evidence="3">mixupus</strain>
    </source>
</reference>
<dbReference type="AlphaFoldDB" id="A0A0H4X3C6"/>
<organism evidence="2 3">
    <name type="scientific">Pseudomyxococcus hansupus</name>
    <dbReference type="NCBI Taxonomy" id="1297742"/>
    <lineage>
        <taxon>Bacteria</taxon>
        <taxon>Pseudomonadati</taxon>
        <taxon>Myxococcota</taxon>
        <taxon>Myxococcia</taxon>
        <taxon>Myxococcales</taxon>
        <taxon>Cystobacterineae</taxon>
        <taxon>Myxococcaceae</taxon>
        <taxon>Pseudomyxococcus</taxon>
    </lineage>
</organism>